<dbReference type="AlphaFoldDB" id="A0A934SKZ8"/>
<dbReference type="GO" id="GO:0016020">
    <property type="term" value="C:membrane"/>
    <property type="evidence" value="ECO:0007669"/>
    <property type="project" value="InterPro"/>
</dbReference>
<keyword evidence="1" id="KW-0285">Flavoprotein</keyword>
<dbReference type="Gene3D" id="1.10.45.10">
    <property type="entry name" value="Vanillyl-alcohol Oxidase, Chain A, domain 4"/>
    <property type="match status" value="1"/>
</dbReference>
<dbReference type="InterPro" id="IPR036318">
    <property type="entry name" value="FAD-bd_PCMH-like_sf"/>
</dbReference>
<dbReference type="PROSITE" id="PS51387">
    <property type="entry name" value="FAD_PCMH"/>
    <property type="match status" value="1"/>
</dbReference>
<comment type="caution">
    <text evidence="5">The sequence shown here is derived from an EMBL/GenBank/DDBJ whole genome shotgun (WGS) entry which is preliminary data.</text>
</comment>
<dbReference type="Gene3D" id="3.30.70.2520">
    <property type="match status" value="1"/>
</dbReference>
<keyword evidence="3" id="KW-0560">Oxidoreductase</keyword>
<protein>
    <submittedName>
        <fullName evidence="5">FAD-binding protein</fullName>
    </submittedName>
</protein>
<dbReference type="Pfam" id="PF01565">
    <property type="entry name" value="FAD_binding_4"/>
    <property type="match status" value="1"/>
</dbReference>
<keyword evidence="2" id="KW-0274">FAD</keyword>
<evidence type="ECO:0000313" key="5">
    <source>
        <dbReference type="EMBL" id="MBK4347261.1"/>
    </source>
</evidence>
<dbReference type="InterPro" id="IPR016169">
    <property type="entry name" value="FAD-bd_PCMH_sub2"/>
</dbReference>
<dbReference type="InterPro" id="IPR016164">
    <property type="entry name" value="FAD-linked_Oxase-like_C"/>
</dbReference>
<dbReference type="NCBIfam" id="TIGR01679">
    <property type="entry name" value="bact_FAD_ox"/>
    <property type="match status" value="1"/>
</dbReference>
<dbReference type="InterPro" id="IPR016171">
    <property type="entry name" value="Vanillyl_alc_oxidase_C-sub2"/>
</dbReference>
<dbReference type="InterPro" id="IPR016166">
    <property type="entry name" value="FAD-bd_PCMH"/>
</dbReference>
<keyword evidence="6" id="KW-1185">Reference proteome</keyword>
<organism evidence="5 6">
    <name type="scientific">Lacisediminihabitans changchengi</name>
    <dbReference type="NCBI Taxonomy" id="2787634"/>
    <lineage>
        <taxon>Bacteria</taxon>
        <taxon>Bacillati</taxon>
        <taxon>Actinomycetota</taxon>
        <taxon>Actinomycetes</taxon>
        <taxon>Micrococcales</taxon>
        <taxon>Microbacteriaceae</taxon>
        <taxon>Lacisediminihabitans</taxon>
    </lineage>
</organism>
<evidence type="ECO:0000259" key="4">
    <source>
        <dbReference type="PROSITE" id="PS51387"/>
    </source>
</evidence>
<name>A0A934SKZ8_9MICO</name>
<dbReference type="Pfam" id="PF04030">
    <property type="entry name" value="ALO"/>
    <property type="match status" value="1"/>
</dbReference>
<dbReference type="PANTHER" id="PTHR43762:SF1">
    <property type="entry name" value="D-ARABINONO-1,4-LACTONE OXIDASE"/>
    <property type="match status" value="1"/>
</dbReference>
<dbReference type="PIRSF" id="PIRSF000136">
    <property type="entry name" value="LGO_GLO"/>
    <property type="match status" value="1"/>
</dbReference>
<dbReference type="GO" id="GO:0080049">
    <property type="term" value="F:L-gulono-1,4-lactone dehydrogenase activity"/>
    <property type="evidence" value="ECO:0007669"/>
    <property type="project" value="TreeGrafter"/>
</dbReference>
<proteinExistence type="predicted"/>
<evidence type="ECO:0000256" key="2">
    <source>
        <dbReference type="ARBA" id="ARBA00022827"/>
    </source>
</evidence>
<evidence type="ECO:0000256" key="3">
    <source>
        <dbReference type="ARBA" id="ARBA00023002"/>
    </source>
</evidence>
<dbReference type="EMBL" id="JAEPES010000002">
    <property type="protein sequence ID" value="MBK4347261.1"/>
    <property type="molecule type" value="Genomic_DNA"/>
</dbReference>
<dbReference type="InterPro" id="IPR007173">
    <property type="entry name" value="ALO_C"/>
</dbReference>
<dbReference type="Proteomes" id="UP000636458">
    <property type="component" value="Unassembled WGS sequence"/>
</dbReference>
<sequence length="431" mass="46872">MWRNWGRSASSNPTWVARPTTVGEVVDIVKWAGATGLTVKTVGAGHSFTPIAATDGVLLDLGWIEGVVAVDEALGQVTLGAGTNLHQLPDILRPYGLALANMGDIDRQTIAGAISTGTHGTGAGFGGLATQVVGMTLVIGDGSILRVTETKNAELLPAVRLGLGALGVIVDVTLQCVPAYLLSAVERPENLDAVLAEFEQRSTAVDHFEFYWWPHTDAVSTKSNTRLAGDAERAPLHPVGEWWEDRLLSNGALSLMCAVGRIAPSATPAINRLATKLVGNRDFTDYSHRVFVSPRTVRFREMEYAIPRASVPAALRDIRTLIENRGWRISFPIEVRVAAADANWLSTAHGRDAGYIAVHRHYRDDPEEYFRAVEQIMRGYGGRPHWGKLHYQDAGSLAPLYPHFADFVAVRDRLDPGRVFANPYLTRVLGA</sequence>
<dbReference type="InterPro" id="IPR016167">
    <property type="entry name" value="FAD-bd_PCMH_sub1"/>
</dbReference>
<reference evidence="5" key="1">
    <citation type="submission" date="2021-01" db="EMBL/GenBank/DDBJ databases">
        <title>Lacisediminihabitans sp. nov. strain G11-30, isolated from Antarctic Soil.</title>
        <authorList>
            <person name="Li J."/>
        </authorList>
    </citation>
    <scope>NUCLEOTIDE SEQUENCE</scope>
    <source>
        <strain evidence="5">G11-30</strain>
    </source>
</reference>
<dbReference type="InterPro" id="IPR010031">
    <property type="entry name" value="FAD_lactone_oxidase-like"/>
</dbReference>
<evidence type="ECO:0000256" key="1">
    <source>
        <dbReference type="ARBA" id="ARBA00022630"/>
    </source>
</evidence>
<feature type="domain" description="FAD-binding PCMH-type" evidence="4">
    <location>
        <begin position="8"/>
        <end position="179"/>
    </location>
</feature>
<dbReference type="Gene3D" id="3.30.43.10">
    <property type="entry name" value="Uridine Diphospho-n-acetylenolpyruvylglucosamine Reductase, domain 2"/>
    <property type="match status" value="1"/>
</dbReference>
<gene>
    <name evidence="5" type="ORF">IV501_06410</name>
</gene>
<dbReference type="SUPFAM" id="SSF56176">
    <property type="entry name" value="FAD-binding/transporter-associated domain-like"/>
    <property type="match status" value="1"/>
</dbReference>
<dbReference type="GO" id="GO:0071949">
    <property type="term" value="F:FAD binding"/>
    <property type="evidence" value="ECO:0007669"/>
    <property type="project" value="InterPro"/>
</dbReference>
<accession>A0A934SKZ8</accession>
<evidence type="ECO:0000313" key="6">
    <source>
        <dbReference type="Proteomes" id="UP000636458"/>
    </source>
</evidence>
<dbReference type="InterPro" id="IPR006094">
    <property type="entry name" value="Oxid_FAD_bind_N"/>
</dbReference>
<dbReference type="GO" id="GO:0003885">
    <property type="term" value="F:D-arabinono-1,4-lactone oxidase activity"/>
    <property type="evidence" value="ECO:0007669"/>
    <property type="project" value="InterPro"/>
</dbReference>
<dbReference type="PANTHER" id="PTHR43762">
    <property type="entry name" value="L-GULONOLACTONE OXIDASE"/>
    <property type="match status" value="1"/>
</dbReference>
<dbReference type="Gene3D" id="3.30.465.10">
    <property type="match status" value="1"/>
</dbReference>
<dbReference type="SUPFAM" id="SSF55103">
    <property type="entry name" value="FAD-linked oxidases, C-terminal domain"/>
    <property type="match status" value="1"/>
</dbReference>